<dbReference type="EMBL" id="BAAADQ010000006">
    <property type="protein sequence ID" value="GAA0541623.1"/>
    <property type="molecule type" value="Genomic_DNA"/>
</dbReference>
<dbReference type="Proteomes" id="UP001501425">
    <property type="component" value="Unassembled WGS sequence"/>
</dbReference>
<dbReference type="EMBL" id="JBEDNW010000008">
    <property type="protein sequence ID" value="MEZ3168388.1"/>
    <property type="molecule type" value="Genomic_DNA"/>
</dbReference>
<dbReference type="AlphaFoldDB" id="A0AAV3SR94"/>
<reference evidence="2 4" key="3">
    <citation type="submission" date="2024-06" db="EMBL/GenBank/DDBJ databases">
        <title>Halorubrum miltondacostae sp. nov., a potential PHA producer isolated from an inland solar saltern in Rio Maior, Portugal.</title>
        <authorList>
            <person name="Albuquerque L."/>
            <person name="Viver T."/>
            <person name="Barroso C."/>
            <person name="Claudino R."/>
            <person name="Galvan M."/>
            <person name="Simoes G."/>
            <person name="Lobo Da Cunha A."/>
            <person name="Egas C."/>
        </authorList>
    </citation>
    <scope>NUCLEOTIDE SEQUENCE [LARGE SCALE GENOMIC DNA]</scope>
    <source>
        <strain evidence="2 4">DSM 18646</strain>
    </source>
</reference>
<evidence type="ECO:0000313" key="4">
    <source>
        <dbReference type="Proteomes" id="UP001567571"/>
    </source>
</evidence>
<sequence>MTEIDLDSVDNDPGGYWRSNRKKIKSALITGNSKTRQCGSYAYVMAAKAGVVRDLSPSFTADIRDCVNADDALIRVNTIGGIGGTLISGNAETRRLLMDSSLVSDLTSAATMVDRELSENALLALSMIALEWPSSLVKYPPAIETCVEKVASSGQRATYAALSLANVAYHSPDDIASYFPNFRMAIDPSTDGRQLAALIYCLGQTAPHQNLDKAEMDATIEAVNHCCRFVIKAEAPPALQALIIESMIPLTQLWSRAVSETTIPALVESVLSWDSSRDLSAEETRAEDQTPLSVAEAAVKLAVALPQLNVNLDGEFLLALEGATEDSTIENAAKQLRQNNGNLTVESIFEQLVVEIEHLDELISVDIDDSQNININSPGAVNRYYE</sequence>
<protein>
    <submittedName>
        <fullName evidence="1">Uncharacterized protein</fullName>
    </submittedName>
</protein>
<accession>A0AAV3SR94</accession>
<comment type="caution">
    <text evidence="1">The sequence shown here is derived from an EMBL/GenBank/DDBJ whole genome shotgun (WGS) entry which is preliminary data.</text>
</comment>
<proteinExistence type="predicted"/>
<dbReference type="RefSeq" id="WP_343778088.1">
    <property type="nucleotide sequence ID" value="NZ_BAAADQ010000006.1"/>
</dbReference>
<evidence type="ECO:0000313" key="3">
    <source>
        <dbReference type="Proteomes" id="UP001501425"/>
    </source>
</evidence>
<reference evidence="1" key="1">
    <citation type="journal article" date="2014" name="Int. J. Syst. Evol. Microbiol.">
        <title>Complete genome sequence of Corynebacterium casei LMG S-19264T (=DSM 44701T), isolated from a smear-ripened cheese.</title>
        <authorList>
            <consortium name="US DOE Joint Genome Institute (JGI-PGF)"/>
            <person name="Walter F."/>
            <person name="Albersmeier A."/>
            <person name="Kalinowski J."/>
            <person name="Ruckert C."/>
        </authorList>
    </citation>
    <scope>NUCLEOTIDE SEQUENCE</scope>
    <source>
        <strain evidence="1">JCM 14265</strain>
    </source>
</reference>
<organism evidence="1 3">
    <name type="scientific">Halorubrum ejinorense</name>
    <dbReference type="NCBI Taxonomy" id="425309"/>
    <lineage>
        <taxon>Archaea</taxon>
        <taxon>Methanobacteriati</taxon>
        <taxon>Methanobacteriota</taxon>
        <taxon>Stenosarchaea group</taxon>
        <taxon>Halobacteria</taxon>
        <taxon>Halobacteriales</taxon>
        <taxon>Haloferacaceae</taxon>
        <taxon>Halorubrum</taxon>
    </lineage>
</organism>
<keyword evidence="4" id="KW-1185">Reference proteome</keyword>
<name>A0AAV3SR94_9EURY</name>
<dbReference type="Proteomes" id="UP001567571">
    <property type="component" value="Unassembled WGS sequence"/>
</dbReference>
<reference evidence="1" key="2">
    <citation type="submission" date="2023-12" db="EMBL/GenBank/DDBJ databases">
        <authorList>
            <person name="Sun Q."/>
            <person name="Inoue M."/>
        </authorList>
    </citation>
    <scope>NUCLEOTIDE SEQUENCE</scope>
    <source>
        <strain evidence="1">JCM 14265</strain>
    </source>
</reference>
<dbReference type="InterPro" id="IPR016024">
    <property type="entry name" value="ARM-type_fold"/>
</dbReference>
<evidence type="ECO:0000313" key="2">
    <source>
        <dbReference type="EMBL" id="MEZ3168388.1"/>
    </source>
</evidence>
<evidence type="ECO:0000313" key="1">
    <source>
        <dbReference type="EMBL" id="GAA0541623.1"/>
    </source>
</evidence>
<gene>
    <name evidence="2" type="ORF">ABNG02_13745</name>
    <name evidence="1" type="ORF">GCM10008994_15900</name>
</gene>
<dbReference type="SUPFAM" id="SSF48371">
    <property type="entry name" value="ARM repeat"/>
    <property type="match status" value="1"/>
</dbReference>